<dbReference type="GO" id="GO:0016987">
    <property type="term" value="F:sigma factor activity"/>
    <property type="evidence" value="ECO:0007669"/>
    <property type="project" value="InterPro"/>
</dbReference>
<dbReference type="SUPFAM" id="SSF88659">
    <property type="entry name" value="Sigma3 and sigma4 domains of RNA polymerase sigma factors"/>
    <property type="match status" value="1"/>
</dbReference>
<evidence type="ECO:0000313" key="2">
    <source>
        <dbReference type="EMBL" id="MBC5737315.1"/>
    </source>
</evidence>
<protein>
    <submittedName>
        <fullName evidence="2">Sigma-70 family RNA polymerase sigma factor</fullName>
    </submittedName>
</protein>
<dbReference type="InterPro" id="IPR036388">
    <property type="entry name" value="WH-like_DNA-bd_sf"/>
</dbReference>
<accession>A0A8J6MCW6</accession>
<dbReference type="GO" id="GO:0003677">
    <property type="term" value="F:DNA binding"/>
    <property type="evidence" value="ECO:0007669"/>
    <property type="project" value="InterPro"/>
</dbReference>
<dbReference type="GO" id="GO:0006352">
    <property type="term" value="P:DNA-templated transcription initiation"/>
    <property type="evidence" value="ECO:0007669"/>
    <property type="project" value="InterPro"/>
</dbReference>
<reference evidence="2" key="1">
    <citation type="submission" date="2020-08" db="EMBL/GenBank/DDBJ databases">
        <title>Genome public.</title>
        <authorList>
            <person name="Liu C."/>
            <person name="Sun Q."/>
        </authorList>
    </citation>
    <scope>NUCLEOTIDE SEQUENCE</scope>
    <source>
        <strain evidence="2">NSJ-52</strain>
    </source>
</reference>
<dbReference type="EMBL" id="JACOPQ010000007">
    <property type="protein sequence ID" value="MBC5737315.1"/>
    <property type="molecule type" value="Genomic_DNA"/>
</dbReference>
<evidence type="ECO:0000259" key="1">
    <source>
        <dbReference type="Pfam" id="PF08281"/>
    </source>
</evidence>
<evidence type="ECO:0000313" key="3">
    <source>
        <dbReference type="Proteomes" id="UP000607645"/>
    </source>
</evidence>
<dbReference type="AlphaFoldDB" id="A0A8J6MCW6"/>
<feature type="domain" description="RNA polymerase sigma factor 70 region 4 type 2" evidence="1">
    <location>
        <begin position="46"/>
        <end position="89"/>
    </location>
</feature>
<gene>
    <name evidence="2" type="ORF">H8S62_09895</name>
</gene>
<dbReference type="InterPro" id="IPR014284">
    <property type="entry name" value="RNA_pol_sigma-70_dom"/>
</dbReference>
<dbReference type="NCBIfam" id="TIGR02937">
    <property type="entry name" value="sigma70-ECF"/>
    <property type="match status" value="1"/>
</dbReference>
<dbReference type="Pfam" id="PF08281">
    <property type="entry name" value="Sigma70_r4_2"/>
    <property type="match status" value="1"/>
</dbReference>
<comment type="caution">
    <text evidence="2">The sequence shown here is derived from an EMBL/GenBank/DDBJ whole genome shotgun (WGS) entry which is preliminary data.</text>
</comment>
<organism evidence="2 3">
    <name type="scientific">Lawsonibacter faecis</name>
    <dbReference type="NCBI Taxonomy" id="2763052"/>
    <lineage>
        <taxon>Bacteria</taxon>
        <taxon>Bacillati</taxon>
        <taxon>Bacillota</taxon>
        <taxon>Clostridia</taxon>
        <taxon>Eubacteriales</taxon>
        <taxon>Oscillospiraceae</taxon>
        <taxon>Lawsonibacter</taxon>
    </lineage>
</organism>
<dbReference type="RefSeq" id="WP_186919154.1">
    <property type="nucleotide sequence ID" value="NZ_JACOPQ010000007.1"/>
</dbReference>
<keyword evidence="3" id="KW-1185">Reference proteome</keyword>
<name>A0A8J6MCW6_9FIRM</name>
<sequence length="112" mass="13077">MPNTRYRRGAEYAADMAVYARSMTGDSPEEHARLKRNLVRALREDVTEKQRQALFLYYAEGLNMREIGEKLGVDKSTVSRNIKRGERRLRRCLRSGAESLFHAEKRETKTEK</sequence>
<dbReference type="Gene3D" id="1.10.10.10">
    <property type="entry name" value="Winged helix-like DNA-binding domain superfamily/Winged helix DNA-binding domain"/>
    <property type="match status" value="1"/>
</dbReference>
<dbReference type="InterPro" id="IPR013249">
    <property type="entry name" value="RNA_pol_sigma70_r4_t2"/>
</dbReference>
<dbReference type="Proteomes" id="UP000607645">
    <property type="component" value="Unassembled WGS sequence"/>
</dbReference>
<dbReference type="InterPro" id="IPR013324">
    <property type="entry name" value="RNA_pol_sigma_r3/r4-like"/>
</dbReference>
<proteinExistence type="predicted"/>